<proteinExistence type="predicted"/>
<reference evidence="2" key="1">
    <citation type="submission" date="2015-09" db="EMBL/GenBank/DDBJ databases">
        <authorList>
            <consortium name="Pathogen Informatics"/>
        </authorList>
    </citation>
    <scope>NUCLEOTIDE SEQUENCE [LARGE SCALE GENOMIC DNA]</scope>
    <source>
        <strain evidence="2">Lake Konstanz</strain>
    </source>
</reference>
<keyword evidence="2" id="KW-1185">Reference proteome</keyword>
<accession>A0A0S4J4I1</accession>
<gene>
    <name evidence="1" type="ORF">BSAL_85240</name>
</gene>
<evidence type="ECO:0000313" key="2">
    <source>
        <dbReference type="Proteomes" id="UP000051952"/>
    </source>
</evidence>
<dbReference type="EMBL" id="CYKH01001002">
    <property type="protein sequence ID" value="CUG76825.1"/>
    <property type="molecule type" value="Genomic_DNA"/>
</dbReference>
<organism evidence="1 2">
    <name type="scientific">Bodo saltans</name>
    <name type="common">Flagellated protozoan</name>
    <dbReference type="NCBI Taxonomy" id="75058"/>
    <lineage>
        <taxon>Eukaryota</taxon>
        <taxon>Discoba</taxon>
        <taxon>Euglenozoa</taxon>
        <taxon>Kinetoplastea</taxon>
        <taxon>Metakinetoplastina</taxon>
        <taxon>Eubodonida</taxon>
        <taxon>Bodonidae</taxon>
        <taxon>Bodo</taxon>
    </lineage>
</organism>
<dbReference type="Proteomes" id="UP000051952">
    <property type="component" value="Unassembled WGS sequence"/>
</dbReference>
<dbReference type="VEuPathDB" id="TriTrypDB:BSAL_85240"/>
<name>A0A0S4J4I1_BODSA</name>
<evidence type="ECO:0000313" key="1">
    <source>
        <dbReference type="EMBL" id="CUG76825.1"/>
    </source>
</evidence>
<sequence length="120" mass="13383">MPASTPSSPLKAKDAQQQQLVPMDSISALEPLPPAKSFDWLTSFPSPDDLEAFISGSTNNASIARTCLKEAKETKILLQEAMGRGEEYVRQCDERIRQRTKNVAMYQTEVNKLRSKVVAR</sequence>
<dbReference type="AlphaFoldDB" id="A0A0S4J4I1"/>
<protein>
    <submittedName>
        <fullName evidence="1">Uncharacterized protein</fullName>
    </submittedName>
</protein>